<dbReference type="RefSeq" id="WP_316967689.1">
    <property type="nucleotide sequence ID" value="NZ_JARFPL010000001.1"/>
</dbReference>
<protein>
    <submittedName>
        <fullName evidence="1">DUF1699 family protein</fullName>
    </submittedName>
</protein>
<gene>
    <name evidence="1" type="ORF">P0O24_00045</name>
</gene>
<dbReference type="EMBL" id="JARFPL010000001">
    <property type="protein sequence ID" value="MDF0591977.1"/>
    <property type="molecule type" value="Genomic_DNA"/>
</dbReference>
<accession>A0ABT5XBE9</accession>
<comment type="caution">
    <text evidence="1">The sequence shown here is derived from an EMBL/GenBank/DDBJ whole genome shotgun (WGS) entry which is preliminary data.</text>
</comment>
<dbReference type="Proteomes" id="UP001215956">
    <property type="component" value="Unassembled WGS sequence"/>
</dbReference>
<dbReference type="Pfam" id="PF08004">
    <property type="entry name" value="DUF1699"/>
    <property type="match status" value="1"/>
</dbReference>
<reference evidence="1 2" key="1">
    <citation type="submission" date="2023-03" db="EMBL/GenBank/DDBJ databases">
        <title>Whole genome sequencing of Methanotrichaceae archaeon M04Ac.</title>
        <authorList>
            <person name="Khomyakova M.A."/>
            <person name="Merkel A.Y."/>
            <person name="Slobodkin A.I."/>
        </authorList>
    </citation>
    <scope>NUCLEOTIDE SEQUENCE [LARGE SCALE GENOMIC DNA]</scope>
    <source>
        <strain evidence="1 2">M04Ac</strain>
    </source>
</reference>
<sequence length="128" mass="14048">MVHLTSPISTPTLLELIQICPPLEAVEFSPYRYRNMSKSSRHLLKVQGVKLFPGRIQGHRTDIDEYITADYAFILQRAREVRTEGPDSKQIVATVAEELGGIAGVGGGCRREVTSKHCLSVKIASSPG</sequence>
<dbReference type="InterPro" id="IPR012546">
    <property type="entry name" value="DUF1699"/>
</dbReference>
<evidence type="ECO:0000313" key="1">
    <source>
        <dbReference type="EMBL" id="MDF0591977.1"/>
    </source>
</evidence>
<name>A0ABT5XBE9_9EURY</name>
<proteinExistence type="predicted"/>
<keyword evidence="2" id="KW-1185">Reference proteome</keyword>
<evidence type="ECO:0000313" key="2">
    <source>
        <dbReference type="Proteomes" id="UP001215956"/>
    </source>
</evidence>
<organism evidence="1 2">
    <name type="scientific">Candidatus Methanocrinis alkalitolerans</name>
    <dbReference type="NCBI Taxonomy" id="3033395"/>
    <lineage>
        <taxon>Archaea</taxon>
        <taxon>Methanobacteriati</taxon>
        <taxon>Methanobacteriota</taxon>
        <taxon>Stenosarchaea group</taxon>
        <taxon>Methanomicrobia</taxon>
        <taxon>Methanotrichales</taxon>
        <taxon>Methanotrichaceae</taxon>
        <taxon>Methanocrinis</taxon>
    </lineage>
</organism>